<feature type="compositionally biased region" description="Basic and acidic residues" evidence="1">
    <location>
        <begin position="68"/>
        <end position="118"/>
    </location>
</feature>
<organism evidence="3 4">
    <name type="scientific">Penicillium nalgiovense</name>
    <dbReference type="NCBI Taxonomy" id="60175"/>
    <lineage>
        <taxon>Eukaryota</taxon>
        <taxon>Fungi</taxon>
        <taxon>Dikarya</taxon>
        <taxon>Ascomycota</taxon>
        <taxon>Pezizomycotina</taxon>
        <taxon>Eurotiomycetes</taxon>
        <taxon>Eurotiomycetidae</taxon>
        <taxon>Eurotiales</taxon>
        <taxon>Aspergillaceae</taxon>
        <taxon>Penicillium</taxon>
    </lineage>
</organism>
<feature type="compositionally biased region" description="Polar residues" evidence="1">
    <location>
        <begin position="1930"/>
        <end position="1987"/>
    </location>
</feature>
<feature type="compositionally biased region" description="Basic and acidic residues" evidence="1">
    <location>
        <begin position="1265"/>
        <end position="1276"/>
    </location>
</feature>
<accession>A0A1V6Y5N7</accession>
<feature type="compositionally biased region" description="Basic and acidic residues" evidence="1">
    <location>
        <begin position="199"/>
        <end position="305"/>
    </location>
</feature>
<feature type="region of interest" description="Disordered" evidence="1">
    <location>
        <begin position="1507"/>
        <end position="1532"/>
    </location>
</feature>
<feature type="region of interest" description="Disordered" evidence="1">
    <location>
        <begin position="1222"/>
        <end position="1325"/>
    </location>
</feature>
<dbReference type="PANTHER" id="PTHR13992:SF39">
    <property type="entry name" value="SMRTER, ISOFORM G"/>
    <property type="match status" value="1"/>
</dbReference>
<feature type="compositionally biased region" description="Polar residues" evidence="1">
    <location>
        <begin position="1"/>
        <end position="12"/>
    </location>
</feature>
<dbReference type="Gene3D" id="1.10.10.60">
    <property type="entry name" value="Homeodomain-like"/>
    <property type="match status" value="1"/>
</dbReference>
<comment type="caution">
    <text evidence="3">The sequence shown here is derived from an EMBL/GenBank/DDBJ whole genome shotgun (WGS) entry which is preliminary data.</text>
</comment>
<feature type="compositionally biased region" description="Polar residues" evidence="1">
    <location>
        <begin position="795"/>
        <end position="808"/>
    </location>
</feature>
<dbReference type="Proteomes" id="UP000191691">
    <property type="component" value="Unassembled WGS sequence"/>
</dbReference>
<feature type="compositionally biased region" description="Polar residues" evidence="1">
    <location>
        <begin position="544"/>
        <end position="555"/>
    </location>
</feature>
<dbReference type="EMBL" id="MOOB01000035">
    <property type="protein sequence ID" value="OQE82730.1"/>
    <property type="molecule type" value="Genomic_DNA"/>
</dbReference>
<feature type="compositionally biased region" description="Basic and acidic residues" evidence="1">
    <location>
        <begin position="332"/>
        <end position="343"/>
    </location>
</feature>
<feature type="domain" description="SANT" evidence="2">
    <location>
        <begin position="1136"/>
        <end position="1187"/>
    </location>
</feature>
<dbReference type="InterPro" id="IPR009057">
    <property type="entry name" value="Homeodomain-like_sf"/>
</dbReference>
<feature type="region of interest" description="Disordered" evidence="1">
    <location>
        <begin position="1627"/>
        <end position="1657"/>
    </location>
</feature>
<evidence type="ECO:0000313" key="4">
    <source>
        <dbReference type="Proteomes" id="UP000191691"/>
    </source>
</evidence>
<dbReference type="Gene3D" id="1.20.58.1880">
    <property type="match status" value="1"/>
</dbReference>
<feature type="compositionally biased region" description="Basic and acidic residues" evidence="1">
    <location>
        <begin position="13"/>
        <end position="26"/>
    </location>
</feature>
<feature type="compositionally biased region" description="Basic and acidic residues" evidence="1">
    <location>
        <begin position="129"/>
        <end position="154"/>
    </location>
</feature>
<dbReference type="CDD" id="cd00167">
    <property type="entry name" value="SANT"/>
    <property type="match status" value="1"/>
</dbReference>
<sequence>MSSRFPPSSGFNSRDRSPHRFGDRRPPVGPRGPDDGPAPFGRDPPRGPRALVDSPRGGHFGGRGRGYGRGDFRDRDRDPRDRDRDRDFRDNRDGPPFRRDMDRDWVRRDRDFDPRDNRIGFGRGRSRSPTRDFRDIRDPPGRDFDLVRMRRNSRDSIISASSGGPEGPPPNGGHMHRGGMRGRGRGDWEGGRGRGRPPFLDDRDLFRRRSRSREPWRGRDRMVDRDRDRDMDRDRALDRDRMMDRDRDRDLPRPRDRDRELDRDLDRRDRFDRREDWDNRRPDREDRDRPVDFWKRDRPPSRADSRAASGSTTSSHPPTAPGPGTGPALADRLSDHPQVDHGRKPSIIPSTAAQEATRDPERSDPVAVRPSGTRPDAVRPGVVRPDPARPDAVRPHAPRLDNVRPDARPDAPRLDAARPDAARPDAVRPDAVRPDAVRPDAVRSDAVRPHAPRLDNVRPDARPDAPRLDAARPDAARPDAVRPDAVRLDAVRPHAPRLDNVRPDARPDAPRLDAVRPDDMKSPGPIIRDSPPPAAPQVPAFGSVTASITNVSTSKDTSDQRTARDSTFPTAGDRYEVLQRQPAQPPTGPKAERTEITQPLEPRSRPEGPREAGKQQVAPHRLSKPSINFPDVSPPTAPAAMTRPDSGVGPNEGFGGGRSNSLSSSPTFARIPPPAPRALSREPSMSPRMQPSGIPTGPRALQWKDPSPRGRKCSKQWVRPGYGRTPSIPNALPKQEPVDEGEGVSPANETTQPLLPPETDEPESGEILPREPAREPSPVSPSLNLPPRRSLSAVDIQTSDANVSSEQGGTDKPALIPDFEGSSDEEDGENIVFTQEYLDERKRIFEKDMESLRAELPPSPLEDSAIVALLLKIQLLGMLANEQAVEHPPEPLAERVLERPVDPLPSVEDEEPVDHPSTERVVSFASTLPEREAEPISETIIPPVVSPGEVTVQSLPFLRSGPPTPISDMDVYHENIATQNHLRDTFSTELSKVQAEVFRKNASLRDEYVSHYKLWRMAIWELDRMKEKKSVTPGPASPPVSTVATTPAPLPEGREGRRYKGNSELDFLNALKASEISAQEELERRRIKMATARPDLGREAIIPNMLEPREVKARIYKDVNNTIECNRALDVFGFVPPPNDFTPEEHIIFTDAFMAHPKRWGKIAESLPGRNFQQCIVHYYLTKEEIKYKAKLNKRWSKRGKGTRKGPRPKSNALIADLGVVKPDFVGEDEPPAVTDTGRPRRAAAPTFGDSTEAESAPVGRRGPLSKDGEPVERSSTRRGGRGGGTRGGRRVKTTTTQPDPKVQAVVPQGNLPPIVPPAPLHPGSEMELVSDHVLEGYEAQERERSEKESVPSIPRGRVGRGRAKEGVYVFESTEVEPPLATKQLETGYGSLQPTSYWSVPEQRDFPALLGHFGRDFEGISAWMKTKTTVMVKNFYQRRLDSGQKDFELILTDAEEKKARGDATGPLPIPSVAPKRRYEATPSSIIPRPLAPHGDPMAEADEIRFPKGKPVGLSPQPMSLHGRPPSDKDRNVGRYQPLAQASAASPVPSTATLIEESTRAIRAQGGPSHRIQGPHLGYFTEDRRDTSVLPHATSRAQELPISSRHPGSTPQDMARMEPLSAQAYMPAQQPASLLSSTHSRHASLTQPPGSPTQQLRPELDISSVHRDPFAQRPYYSLAGQPMGLAQSPRPGLSPVKDVPRPSATPAPDANRQVPAKRSNIMSILNDEPEEPQPRKRFASEQAPSAPGVTPGINPRPAYQASGPSHHEDSIMSGMPQKPSGYTQQSQYQPPPRGYSEYPGYGGSATSANNDWMARFDPRAQQTPPQPPAQSLPPQQQQSRRQGSYSSYAAPPSQSSLANLSAPSPAPTPPPTNASQRSAYPNVFSQGTSAQPPMASGSRDMASQPASYRPGSPGPRPSMAYASRQDPPTPSQSSASLYGMHSRQSATPNPVQSHSYQQHVQTMVSGSHQPQSHRSTPVNLAGASSQYGHHTPPPQSQAGRSMASLASLGRSYTPPSALHPSMSGGTMGSYAPPQSSAPGSIPPLHQRPPGSLGDSVSTPTHHRVYSHGPAQGGLPPPSQPPR</sequence>
<feature type="region of interest" description="Disordered" evidence="1">
    <location>
        <begin position="1029"/>
        <end position="1059"/>
    </location>
</feature>
<feature type="compositionally biased region" description="Low complexity" evidence="1">
    <location>
        <begin position="307"/>
        <end position="317"/>
    </location>
</feature>
<feature type="compositionally biased region" description="Low complexity" evidence="1">
    <location>
        <begin position="776"/>
        <end position="792"/>
    </location>
</feature>
<name>A0A1V6Y5N7_PENNA</name>
<dbReference type="InterPro" id="IPR051571">
    <property type="entry name" value="N-CoR_corepressor"/>
</dbReference>
<dbReference type="GO" id="GO:0006357">
    <property type="term" value="P:regulation of transcription by RNA polymerase II"/>
    <property type="evidence" value="ECO:0007669"/>
    <property type="project" value="TreeGrafter"/>
</dbReference>
<dbReference type="OMA" id="QQCIIHY"/>
<dbReference type="InterPro" id="IPR017884">
    <property type="entry name" value="SANT_dom"/>
</dbReference>
<dbReference type="SMART" id="SM00717">
    <property type="entry name" value="SANT"/>
    <property type="match status" value="2"/>
</dbReference>
<feature type="compositionally biased region" description="Basic and acidic residues" evidence="1">
    <location>
        <begin position="1339"/>
        <end position="1350"/>
    </location>
</feature>
<dbReference type="Pfam" id="PF00249">
    <property type="entry name" value="Myb_DNA-binding"/>
    <property type="match status" value="1"/>
</dbReference>
<feature type="compositionally biased region" description="Low complexity" evidence="1">
    <location>
        <begin position="1831"/>
        <end position="1862"/>
    </location>
</feature>
<dbReference type="SUPFAM" id="SSF46689">
    <property type="entry name" value="Homeodomain-like"/>
    <property type="match status" value="2"/>
</dbReference>
<feature type="compositionally biased region" description="Polar residues" evidence="1">
    <location>
        <begin position="1876"/>
        <end position="1890"/>
    </location>
</feature>
<gene>
    <name evidence="3" type="ORF">PENNAL_c0035G09618</name>
</gene>
<evidence type="ECO:0000313" key="3">
    <source>
        <dbReference type="EMBL" id="OQE82730.1"/>
    </source>
</evidence>
<dbReference type="STRING" id="60175.A0A1V6Y5N7"/>
<evidence type="ECO:0000259" key="2">
    <source>
        <dbReference type="PROSITE" id="PS51293"/>
    </source>
</evidence>
<feature type="compositionally biased region" description="Polar residues" evidence="1">
    <location>
        <begin position="1629"/>
        <end position="1655"/>
    </location>
</feature>
<proteinExistence type="predicted"/>
<feature type="region of interest" description="Disordered" evidence="1">
    <location>
        <begin position="1680"/>
        <end position="2081"/>
    </location>
</feature>
<dbReference type="InterPro" id="IPR001005">
    <property type="entry name" value="SANT/Myb"/>
</dbReference>
<keyword evidence="4" id="KW-1185">Reference proteome</keyword>
<feature type="region of interest" description="Disordered" evidence="1">
    <location>
        <begin position="1593"/>
        <end position="1613"/>
    </location>
</feature>
<dbReference type="PROSITE" id="PS51293">
    <property type="entry name" value="SANT"/>
    <property type="match status" value="1"/>
</dbReference>
<feature type="region of interest" description="Disordered" evidence="1">
    <location>
        <begin position="1339"/>
        <end position="1359"/>
    </location>
</feature>
<feature type="compositionally biased region" description="Basic residues" evidence="1">
    <location>
        <begin position="174"/>
        <end position="183"/>
    </location>
</feature>
<feature type="compositionally biased region" description="Basic and acidic residues" evidence="1">
    <location>
        <begin position="602"/>
        <end position="613"/>
    </location>
</feature>
<dbReference type="GO" id="GO:0034967">
    <property type="term" value="C:Set3 complex"/>
    <property type="evidence" value="ECO:0007669"/>
    <property type="project" value="TreeGrafter"/>
</dbReference>
<reference evidence="4" key="1">
    <citation type="journal article" date="2017" name="Nat. Microbiol.">
        <title>Global analysis of biosynthetic gene clusters reveals vast potential of secondary metabolite production in Penicillium species.</title>
        <authorList>
            <person name="Nielsen J.C."/>
            <person name="Grijseels S."/>
            <person name="Prigent S."/>
            <person name="Ji B."/>
            <person name="Dainat J."/>
            <person name="Nielsen K.F."/>
            <person name="Frisvad J.C."/>
            <person name="Workman M."/>
            <person name="Nielsen J."/>
        </authorList>
    </citation>
    <scope>NUCLEOTIDE SEQUENCE [LARGE SCALE GENOMIC DNA]</scope>
    <source>
        <strain evidence="4">IBT 13039</strain>
    </source>
</reference>
<feature type="compositionally biased region" description="Basic residues" evidence="1">
    <location>
        <begin position="1197"/>
        <end position="1208"/>
    </location>
</feature>
<evidence type="ECO:0000256" key="1">
    <source>
        <dbReference type="SAM" id="MobiDB-lite"/>
    </source>
</evidence>
<feature type="region of interest" description="Disordered" evidence="1">
    <location>
        <begin position="1197"/>
        <end position="1216"/>
    </location>
</feature>
<feature type="compositionally biased region" description="Gly residues" evidence="1">
    <location>
        <begin position="58"/>
        <end position="67"/>
    </location>
</feature>
<feature type="compositionally biased region" description="Basic and acidic residues" evidence="1">
    <location>
        <begin position="386"/>
        <end position="521"/>
    </location>
</feature>
<feature type="region of interest" description="Disordered" evidence="1">
    <location>
        <begin position="1"/>
        <end position="830"/>
    </location>
</feature>
<protein>
    <recommendedName>
        <fullName evidence="2">SANT domain-containing protein</fullName>
    </recommendedName>
</protein>
<dbReference type="OrthoDB" id="6133115at2759"/>
<dbReference type="PANTHER" id="PTHR13992">
    <property type="entry name" value="NUCLEAR RECEPTOR CO-REPRESSOR RELATED NCOR"/>
    <property type="match status" value="1"/>
</dbReference>